<evidence type="ECO:0000313" key="1">
    <source>
        <dbReference type="EMBL" id="KAH3823372.1"/>
    </source>
</evidence>
<name>A0A9D4JWV0_DREPO</name>
<comment type="caution">
    <text evidence="1">The sequence shown here is derived from an EMBL/GenBank/DDBJ whole genome shotgun (WGS) entry which is preliminary data.</text>
</comment>
<reference evidence="1" key="2">
    <citation type="submission" date="2020-11" db="EMBL/GenBank/DDBJ databases">
        <authorList>
            <person name="McCartney M.A."/>
            <person name="Auch B."/>
            <person name="Kono T."/>
            <person name="Mallez S."/>
            <person name="Becker A."/>
            <person name="Gohl D.M."/>
            <person name="Silverstein K.A.T."/>
            <person name="Koren S."/>
            <person name="Bechman K.B."/>
            <person name="Herman A."/>
            <person name="Abrahante J.E."/>
            <person name="Garbe J."/>
        </authorList>
    </citation>
    <scope>NUCLEOTIDE SEQUENCE</scope>
    <source>
        <strain evidence="1">Duluth1</strain>
        <tissue evidence="1">Whole animal</tissue>
    </source>
</reference>
<gene>
    <name evidence="1" type="ORF">DPMN_125171</name>
</gene>
<dbReference type="EMBL" id="JAIWYP010000005">
    <property type="protein sequence ID" value="KAH3823372.1"/>
    <property type="molecule type" value="Genomic_DNA"/>
</dbReference>
<accession>A0A9D4JWV0</accession>
<dbReference type="Proteomes" id="UP000828390">
    <property type="component" value="Unassembled WGS sequence"/>
</dbReference>
<organism evidence="1 2">
    <name type="scientific">Dreissena polymorpha</name>
    <name type="common">Zebra mussel</name>
    <name type="synonym">Mytilus polymorpha</name>
    <dbReference type="NCBI Taxonomy" id="45954"/>
    <lineage>
        <taxon>Eukaryota</taxon>
        <taxon>Metazoa</taxon>
        <taxon>Spiralia</taxon>
        <taxon>Lophotrochozoa</taxon>
        <taxon>Mollusca</taxon>
        <taxon>Bivalvia</taxon>
        <taxon>Autobranchia</taxon>
        <taxon>Heteroconchia</taxon>
        <taxon>Euheterodonta</taxon>
        <taxon>Imparidentia</taxon>
        <taxon>Neoheterodontei</taxon>
        <taxon>Myida</taxon>
        <taxon>Dreissenoidea</taxon>
        <taxon>Dreissenidae</taxon>
        <taxon>Dreissena</taxon>
    </lineage>
</organism>
<dbReference type="AlphaFoldDB" id="A0A9D4JWV0"/>
<evidence type="ECO:0000313" key="2">
    <source>
        <dbReference type="Proteomes" id="UP000828390"/>
    </source>
</evidence>
<protein>
    <submittedName>
        <fullName evidence="1">Uncharacterized protein</fullName>
    </submittedName>
</protein>
<keyword evidence="2" id="KW-1185">Reference proteome</keyword>
<proteinExistence type="predicted"/>
<sequence>MYSCSGQLSRSFNLFLGKLFLSSCKGWDSKFGTTNRQLFFYQKASVRKDKITRFQQLIETSLFCDFLVRHSSTPIW</sequence>
<reference evidence="1" key="1">
    <citation type="journal article" date="2019" name="bioRxiv">
        <title>The Genome of the Zebra Mussel, Dreissena polymorpha: A Resource for Invasive Species Research.</title>
        <authorList>
            <person name="McCartney M.A."/>
            <person name="Auch B."/>
            <person name="Kono T."/>
            <person name="Mallez S."/>
            <person name="Zhang Y."/>
            <person name="Obille A."/>
            <person name="Becker A."/>
            <person name="Abrahante J.E."/>
            <person name="Garbe J."/>
            <person name="Badalamenti J.P."/>
            <person name="Herman A."/>
            <person name="Mangelson H."/>
            <person name="Liachko I."/>
            <person name="Sullivan S."/>
            <person name="Sone E.D."/>
            <person name="Koren S."/>
            <person name="Silverstein K.A.T."/>
            <person name="Beckman K.B."/>
            <person name="Gohl D.M."/>
        </authorList>
    </citation>
    <scope>NUCLEOTIDE SEQUENCE</scope>
    <source>
        <strain evidence="1">Duluth1</strain>
        <tissue evidence="1">Whole animal</tissue>
    </source>
</reference>